<evidence type="ECO:0000313" key="1">
    <source>
        <dbReference type="EMBL" id="GFM34013.1"/>
    </source>
</evidence>
<sequence length="193" mass="20904">MTVEGIFNGLSSMINIRQSDGERETATGSDSLDLSKLTDSISLSSIDPKLRSVLEEISERGGNVVDALEGNINTLQDGFLETLHSRLSEAGVSLDEKITLRHNGGASLTLVSQHPDKETIDNVLAKSPDLTEAFDEIAGQSELVRDIRNIRKVVTNRGGLAQYAEAASEGGKGNDSYQLSMRGAFSHFYFNKD</sequence>
<protein>
    <submittedName>
        <fullName evidence="1">Uncharacterized protein</fullName>
    </submittedName>
</protein>
<dbReference type="Proteomes" id="UP000503840">
    <property type="component" value="Unassembled WGS sequence"/>
</dbReference>
<accession>A0A7J0BJP5</accession>
<keyword evidence="2" id="KW-1185">Reference proteome</keyword>
<gene>
    <name evidence="1" type="ORF">DSM101010T_23780</name>
</gene>
<evidence type="ECO:0000313" key="2">
    <source>
        <dbReference type="Proteomes" id="UP000503840"/>
    </source>
</evidence>
<dbReference type="EMBL" id="BLVO01000013">
    <property type="protein sequence ID" value="GFM34013.1"/>
    <property type="molecule type" value="Genomic_DNA"/>
</dbReference>
<dbReference type="RefSeq" id="WP_174405644.1">
    <property type="nucleotide sequence ID" value="NZ_BLVO01000013.1"/>
</dbReference>
<dbReference type="AlphaFoldDB" id="A0A7J0BJP5"/>
<comment type="caution">
    <text evidence="1">The sequence shown here is derived from an EMBL/GenBank/DDBJ whole genome shotgun (WGS) entry which is preliminary data.</text>
</comment>
<organism evidence="1 2">
    <name type="scientific">Desulfovibrio subterraneus</name>
    <dbReference type="NCBI Taxonomy" id="2718620"/>
    <lineage>
        <taxon>Bacteria</taxon>
        <taxon>Pseudomonadati</taxon>
        <taxon>Thermodesulfobacteriota</taxon>
        <taxon>Desulfovibrionia</taxon>
        <taxon>Desulfovibrionales</taxon>
        <taxon>Desulfovibrionaceae</taxon>
        <taxon>Desulfovibrio</taxon>
    </lineage>
</organism>
<reference evidence="1 2" key="1">
    <citation type="submission" date="2020-05" db="EMBL/GenBank/DDBJ databases">
        <title>Draft genome sequence of Desulfovibrio sp. strain HN2T.</title>
        <authorList>
            <person name="Ueno A."/>
            <person name="Tamazawa S."/>
            <person name="Tamamura S."/>
            <person name="Murakami T."/>
            <person name="Kiyama T."/>
            <person name="Inomata H."/>
            <person name="Amano Y."/>
            <person name="Miyakawa K."/>
            <person name="Tamaki H."/>
            <person name="Naganuma T."/>
            <person name="Kaneko K."/>
        </authorList>
    </citation>
    <scope>NUCLEOTIDE SEQUENCE [LARGE SCALE GENOMIC DNA]</scope>
    <source>
        <strain evidence="1 2">HN2</strain>
    </source>
</reference>
<name>A0A7J0BJP5_9BACT</name>
<proteinExistence type="predicted"/>